<proteinExistence type="predicted"/>
<sequence length="247" mass="28358">MEAAHSYVFGAKNVPEKTKNSKPQQVKLTKDPNYEPDDAEMANAEEEEIVADEEQGYIAENLSNKGKFEMDRHDDLAKKVCTDIIQNDNVDEGRWKRLVDSWFDEHYQKTQRTEEEEIGAIVLYKISHTNKDGFMSDTAHDAYVKMVKMKMGPHMEHEPVKSDLQIVEQVIKEHSSSRSSTFLSSVGVSANSRRTSTSNARIKELEARLPIQEQQAVDASAKYQEEMEKRMQAQEGKFQELERKQAE</sequence>
<dbReference type="Proteomes" id="UP001231189">
    <property type="component" value="Unassembled WGS sequence"/>
</dbReference>
<dbReference type="AlphaFoldDB" id="A0AAD8RZ85"/>
<feature type="compositionally biased region" description="Acidic residues" evidence="1">
    <location>
        <begin position="34"/>
        <end position="54"/>
    </location>
</feature>
<comment type="caution">
    <text evidence="2">The sequence shown here is derived from an EMBL/GenBank/DDBJ whole genome shotgun (WGS) entry which is preliminary data.</text>
</comment>
<evidence type="ECO:0000256" key="1">
    <source>
        <dbReference type="SAM" id="MobiDB-lite"/>
    </source>
</evidence>
<dbReference type="EMBL" id="JAUUTY010000004">
    <property type="protein sequence ID" value="KAK1641953.1"/>
    <property type="molecule type" value="Genomic_DNA"/>
</dbReference>
<accession>A0AAD8RZ85</accession>
<keyword evidence="3" id="KW-1185">Reference proteome</keyword>
<feature type="compositionally biased region" description="Polar residues" evidence="1">
    <location>
        <begin position="190"/>
        <end position="200"/>
    </location>
</feature>
<name>A0AAD8RZ85_LOLMU</name>
<feature type="region of interest" description="Disordered" evidence="1">
    <location>
        <begin position="1"/>
        <end position="54"/>
    </location>
</feature>
<organism evidence="2 3">
    <name type="scientific">Lolium multiflorum</name>
    <name type="common">Italian ryegrass</name>
    <name type="synonym">Lolium perenne subsp. multiflorum</name>
    <dbReference type="NCBI Taxonomy" id="4521"/>
    <lineage>
        <taxon>Eukaryota</taxon>
        <taxon>Viridiplantae</taxon>
        <taxon>Streptophyta</taxon>
        <taxon>Embryophyta</taxon>
        <taxon>Tracheophyta</taxon>
        <taxon>Spermatophyta</taxon>
        <taxon>Magnoliopsida</taxon>
        <taxon>Liliopsida</taxon>
        <taxon>Poales</taxon>
        <taxon>Poaceae</taxon>
        <taxon>BOP clade</taxon>
        <taxon>Pooideae</taxon>
        <taxon>Poodae</taxon>
        <taxon>Poeae</taxon>
        <taxon>Poeae Chloroplast Group 2 (Poeae type)</taxon>
        <taxon>Loliodinae</taxon>
        <taxon>Loliinae</taxon>
        <taxon>Lolium</taxon>
    </lineage>
</organism>
<protein>
    <submittedName>
        <fullName evidence="2">Uncharacterized protein</fullName>
    </submittedName>
</protein>
<evidence type="ECO:0000313" key="3">
    <source>
        <dbReference type="Proteomes" id="UP001231189"/>
    </source>
</evidence>
<reference evidence="2" key="1">
    <citation type="submission" date="2023-07" db="EMBL/GenBank/DDBJ databases">
        <title>A chromosome-level genome assembly of Lolium multiflorum.</title>
        <authorList>
            <person name="Chen Y."/>
            <person name="Copetti D."/>
            <person name="Kolliker R."/>
            <person name="Studer B."/>
        </authorList>
    </citation>
    <scope>NUCLEOTIDE SEQUENCE</scope>
    <source>
        <strain evidence="2">02402/16</strain>
        <tissue evidence="2">Leaf</tissue>
    </source>
</reference>
<gene>
    <name evidence="2" type="ORF">QYE76_059758</name>
</gene>
<feature type="compositionally biased region" description="Basic and acidic residues" evidence="1">
    <location>
        <begin position="223"/>
        <end position="247"/>
    </location>
</feature>
<feature type="region of interest" description="Disordered" evidence="1">
    <location>
        <begin position="181"/>
        <end position="247"/>
    </location>
</feature>
<evidence type="ECO:0000313" key="2">
    <source>
        <dbReference type="EMBL" id="KAK1641953.1"/>
    </source>
</evidence>